<gene>
    <name evidence="1" type="ORF">LMANV2_670016</name>
</gene>
<name>A0AAQ1P0H1_LEPIR</name>
<reference evidence="1 2" key="1">
    <citation type="submission" date="2017-11" db="EMBL/GenBank/DDBJ databases">
        <authorList>
            <person name="Lechat P."/>
        </authorList>
    </citation>
    <scope>NUCLEOTIDE SEQUENCE [LARGE SCALE GENOMIC DNA]</scope>
    <source>
        <strain evidence="1">L495</strain>
    </source>
</reference>
<dbReference type="Proteomes" id="UP000234460">
    <property type="component" value="Chromosome LMANV2"/>
</dbReference>
<accession>A0AAQ1P0H1</accession>
<organism evidence="1 2">
    <name type="scientific">Leptospira interrogans serovar Manilae</name>
    <dbReference type="NCBI Taxonomy" id="214675"/>
    <lineage>
        <taxon>Bacteria</taxon>
        <taxon>Pseudomonadati</taxon>
        <taxon>Spirochaetota</taxon>
        <taxon>Spirochaetia</taxon>
        <taxon>Leptospirales</taxon>
        <taxon>Leptospiraceae</taxon>
        <taxon>Leptospira</taxon>
    </lineage>
</organism>
<evidence type="ECO:0000313" key="1">
    <source>
        <dbReference type="EMBL" id="SOR63352.1"/>
    </source>
</evidence>
<comment type="caution">
    <text evidence="1">The sequence shown here is derived from an EMBL/GenBank/DDBJ whole genome shotgun (WGS) entry which is preliminary data.</text>
</comment>
<dbReference type="EMBL" id="OEJX01000064">
    <property type="protein sequence ID" value="SOR63352.1"/>
    <property type="molecule type" value="Genomic_DNA"/>
</dbReference>
<proteinExistence type="predicted"/>
<evidence type="ECO:0000313" key="2">
    <source>
        <dbReference type="Proteomes" id="UP000234460"/>
    </source>
</evidence>
<dbReference type="AlphaFoldDB" id="A0AAQ1P0H1"/>
<sequence length="41" mass="4923">MNLCFCFMNDRIETILLTRTMEFFNNSNGQKDWLNNVTFAE</sequence>
<protein>
    <submittedName>
        <fullName evidence="1">Uncharacterized protein</fullName>
    </submittedName>
</protein>